<gene>
    <name evidence="2" type="ORF">NCTC9695_05337</name>
</gene>
<dbReference type="Proteomes" id="UP000275777">
    <property type="component" value="Chromosome"/>
</dbReference>
<protein>
    <submittedName>
        <fullName evidence="2">Uncharacterized protein</fullName>
    </submittedName>
</protein>
<dbReference type="AlphaFoldDB" id="A0A447TIT1"/>
<keyword evidence="1" id="KW-0732">Signal</keyword>
<feature type="chain" id="PRO_5019115481" evidence="1">
    <location>
        <begin position="19"/>
        <end position="54"/>
    </location>
</feature>
<reference evidence="2 3" key="1">
    <citation type="submission" date="2018-12" db="EMBL/GenBank/DDBJ databases">
        <authorList>
            <consortium name="Pathogen Informatics"/>
        </authorList>
    </citation>
    <scope>NUCLEOTIDE SEQUENCE [LARGE SCALE GENOMIC DNA]</scope>
    <source>
        <strain evidence="2 3">NCTC9695</strain>
    </source>
</reference>
<dbReference type="EMBL" id="LR134182">
    <property type="protein sequence ID" value="VEB44833.1"/>
    <property type="molecule type" value="Genomic_DNA"/>
</dbReference>
<organism evidence="2 3">
    <name type="scientific">Chromobacterium violaceum</name>
    <dbReference type="NCBI Taxonomy" id="536"/>
    <lineage>
        <taxon>Bacteria</taxon>
        <taxon>Pseudomonadati</taxon>
        <taxon>Pseudomonadota</taxon>
        <taxon>Betaproteobacteria</taxon>
        <taxon>Neisseriales</taxon>
        <taxon>Chromobacteriaceae</taxon>
        <taxon>Chromobacterium</taxon>
    </lineage>
</organism>
<evidence type="ECO:0000313" key="2">
    <source>
        <dbReference type="EMBL" id="VEB44833.1"/>
    </source>
</evidence>
<proteinExistence type="predicted"/>
<evidence type="ECO:0000256" key="1">
    <source>
        <dbReference type="SAM" id="SignalP"/>
    </source>
</evidence>
<name>A0A447TIT1_CHRVL</name>
<feature type="signal peptide" evidence="1">
    <location>
        <begin position="1"/>
        <end position="18"/>
    </location>
</feature>
<accession>A0A447TIT1</accession>
<evidence type="ECO:0000313" key="3">
    <source>
        <dbReference type="Proteomes" id="UP000275777"/>
    </source>
</evidence>
<sequence>MKSLFWCALLCAAALVPAADKPAWRLVADANFEPYSYLSEDLARGGWTWNWSAR</sequence>